<dbReference type="Proteomes" id="UP000238937">
    <property type="component" value="Unassembled WGS sequence"/>
</dbReference>
<gene>
    <name evidence="1" type="ORF">C7B77_08975</name>
</gene>
<protein>
    <submittedName>
        <fullName evidence="1">Uncharacterized protein</fullName>
    </submittedName>
</protein>
<organism evidence="1 2">
    <name type="scientific">Chamaesiphon polymorphus CCALA 037</name>
    <dbReference type="NCBI Taxonomy" id="2107692"/>
    <lineage>
        <taxon>Bacteria</taxon>
        <taxon>Bacillati</taxon>
        <taxon>Cyanobacteriota</taxon>
        <taxon>Cyanophyceae</taxon>
        <taxon>Gomontiellales</taxon>
        <taxon>Chamaesiphonaceae</taxon>
        <taxon>Chamaesiphon</taxon>
    </lineage>
</organism>
<name>A0A2T1GHU1_9CYAN</name>
<evidence type="ECO:0000313" key="2">
    <source>
        <dbReference type="Proteomes" id="UP000238937"/>
    </source>
</evidence>
<keyword evidence="2" id="KW-1185">Reference proteome</keyword>
<sequence>METDKSQLSLTLLFEFLPVIDPQQLIKNIASIESVDTEIVVDVTIQLSNYLCASIEFEYHRLKLTGFPVPVPTHLRDMTIGFSDLSPSDKAALDAHKSYIICDYEGDDPSVVEQLISLYKAADGVRDRGLLGVLDVGAWSCKTPKMVQDMLSKKILRSARNSKPMYLATSLVKIPKSDGKIWFCTKGFHRFSSPEYAYLGTASEEEFIYDIFEGFFDLVNYVREIEFDGHQVVFGDDDGTVTTQLDIGKVYEYFDYLNSLSGVYVLKKVPIDPSLEESLQSNNLS</sequence>
<accession>A0A2T1GHU1</accession>
<reference evidence="1 2" key="1">
    <citation type="submission" date="2018-03" db="EMBL/GenBank/DDBJ databases">
        <title>The ancient ancestry and fast evolution of plastids.</title>
        <authorList>
            <person name="Moore K.R."/>
            <person name="Magnabosco C."/>
            <person name="Momper L."/>
            <person name="Gold D.A."/>
            <person name="Bosak T."/>
            <person name="Fournier G.P."/>
        </authorList>
    </citation>
    <scope>NUCLEOTIDE SEQUENCE [LARGE SCALE GENOMIC DNA]</scope>
    <source>
        <strain evidence="1 2">CCALA 037</strain>
    </source>
</reference>
<proteinExistence type="predicted"/>
<comment type="caution">
    <text evidence="1">The sequence shown here is derived from an EMBL/GenBank/DDBJ whole genome shotgun (WGS) entry which is preliminary data.</text>
</comment>
<evidence type="ECO:0000313" key="1">
    <source>
        <dbReference type="EMBL" id="PSB57289.1"/>
    </source>
</evidence>
<dbReference type="AlphaFoldDB" id="A0A2T1GHU1"/>
<dbReference type="EMBL" id="PVWO01000083">
    <property type="protein sequence ID" value="PSB57289.1"/>
    <property type="molecule type" value="Genomic_DNA"/>
</dbReference>